<dbReference type="EMBL" id="FUEG01000005">
    <property type="protein sequence ID" value="SJL04253.1"/>
    <property type="molecule type" value="Genomic_DNA"/>
</dbReference>
<organism evidence="1 2">
    <name type="scientific">Armillaria ostoyae</name>
    <name type="common">Armillaria root rot fungus</name>
    <dbReference type="NCBI Taxonomy" id="47428"/>
    <lineage>
        <taxon>Eukaryota</taxon>
        <taxon>Fungi</taxon>
        <taxon>Dikarya</taxon>
        <taxon>Basidiomycota</taxon>
        <taxon>Agaricomycotina</taxon>
        <taxon>Agaricomycetes</taxon>
        <taxon>Agaricomycetidae</taxon>
        <taxon>Agaricales</taxon>
        <taxon>Marasmiineae</taxon>
        <taxon>Physalacriaceae</taxon>
        <taxon>Armillaria</taxon>
    </lineage>
</organism>
<protein>
    <submittedName>
        <fullName evidence="1">Uncharacterized protein</fullName>
    </submittedName>
</protein>
<evidence type="ECO:0000313" key="2">
    <source>
        <dbReference type="Proteomes" id="UP000219338"/>
    </source>
</evidence>
<dbReference type="AlphaFoldDB" id="A0A284R6A8"/>
<dbReference type="Proteomes" id="UP000219338">
    <property type="component" value="Unassembled WGS sequence"/>
</dbReference>
<gene>
    <name evidence="1" type="ORF">ARMOST_07614</name>
</gene>
<reference evidence="2" key="1">
    <citation type="journal article" date="2017" name="Nat. Ecol. Evol.">
        <title>Genome expansion and lineage-specific genetic innovations in the forest pathogenic fungi Armillaria.</title>
        <authorList>
            <person name="Sipos G."/>
            <person name="Prasanna A.N."/>
            <person name="Walter M.C."/>
            <person name="O'Connor E."/>
            <person name="Balint B."/>
            <person name="Krizsan K."/>
            <person name="Kiss B."/>
            <person name="Hess J."/>
            <person name="Varga T."/>
            <person name="Slot J."/>
            <person name="Riley R."/>
            <person name="Boka B."/>
            <person name="Rigling D."/>
            <person name="Barry K."/>
            <person name="Lee J."/>
            <person name="Mihaltcheva S."/>
            <person name="LaButti K."/>
            <person name="Lipzen A."/>
            <person name="Waldron R."/>
            <person name="Moloney N.M."/>
            <person name="Sperisen C."/>
            <person name="Kredics L."/>
            <person name="Vagvoelgyi C."/>
            <person name="Patrignani A."/>
            <person name="Fitzpatrick D."/>
            <person name="Nagy I."/>
            <person name="Doyle S."/>
            <person name="Anderson J.B."/>
            <person name="Grigoriev I.V."/>
            <person name="Gueldener U."/>
            <person name="Muensterkoetter M."/>
            <person name="Nagy L.G."/>
        </authorList>
    </citation>
    <scope>NUCLEOTIDE SEQUENCE [LARGE SCALE GENOMIC DNA]</scope>
    <source>
        <strain evidence="2">C18/9</strain>
    </source>
</reference>
<evidence type="ECO:0000313" key="1">
    <source>
        <dbReference type="EMBL" id="SJL04253.1"/>
    </source>
</evidence>
<accession>A0A284R6A8</accession>
<keyword evidence="2" id="KW-1185">Reference proteome</keyword>
<proteinExistence type="predicted"/>
<name>A0A284R6A8_ARMOS</name>
<sequence>MAAGSWNYLRTRSGPQLETKRLSISMLHSDPTTTGADTRCLNLNRAPIVVVALTGLRK</sequence>